<dbReference type="Pfam" id="PF14223">
    <property type="entry name" value="Retrotran_gag_2"/>
    <property type="match status" value="1"/>
</dbReference>
<dbReference type="Proteomes" id="UP000236161">
    <property type="component" value="Unassembled WGS sequence"/>
</dbReference>
<dbReference type="GO" id="GO:0016787">
    <property type="term" value="F:hydrolase activity"/>
    <property type="evidence" value="ECO:0007669"/>
    <property type="project" value="UniProtKB-KW"/>
</dbReference>
<evidence type="ECO:0000256" key="1">
    <source>
        <dbReference type="SAM" id="MobiDB-lite"/>
    </source>
</evidence>
<dbReference type="OrthoDB" id="786475at2759"/>
<organism evidence="3 4">
    <name type="scientific">Apostasia shenzhenica</name>
    <dbReference type="NCBI Taxonomy" id="1088818"/>
    <lineage>
        <taxon>Eukaryota</taxon>
        <taxon>Viridiplantae</taxon>
        <taxon>Streptophyta</taxon>
        <taxon>Embryophyta</taxon>
        <taxon>Tracheophyta</taxon>
        <taxon>Spermatophyta</taxon>
        <taxon>Magnoliopsida</taxon>
        <taxon>Liliopsida</taxon>
        <taxon>Asparagales</taxon>
        <taxon>Orchidaceae</taxon>
        <taxon>Apostasioideae</taxon>
        <taxon>Apostasia</taxon>
    </lineage>
</organism>
<keyword evidence="4" id="KW-1185">Reference proteome</keyword>
<accession>A0A2I0AAC8</accession>
<evidence type="ECO:0000313" key="4">
    <source>
        <dbReference type="Proteomes" id="UP000236161"/>
    </source>
</evidence>
<dbReference type="PANTHER" id="PTHR47481:SF22">
    <property type="entry name" value="RETROTRANSPOSON GAG DOMAIN-CONTAINING PROTEIN"/>
    <property type="match status" value="1"/>
</dbReference>
<dbReference type="AlphaFoldDB" id="A0A2I0AAC8"/>
<gene>
    <name evidence="3" type="ORF">AXF42_Ash019126</name>
</gene>
<sequence length="455" mass="51017">MSITSPNEQLIPLATNIPSLPTNTVSFLPFKLTRDNYLLWKIQFLPLLRAHDLLGVVDDTDPCPDINDPAYATWIKRDQLILTWIISTLTEVVLPLVINLNTSHAVWKTLADTFTSHSRARVLQLKAQLQMIKQGDSSIDDYMQAIKNIINNLSTIGHSMSDPDILMHVLAGFNSTYDSIIPAITTRVDDFTLEEVHEILSSHEHLLQLKFTKITTVTLPSINTARRECPSPSNTNRGRGGLSGRGRGGRSRGRYQICLIPDHYAHECYKRFDRHFIGGLISMNHDGPLGTRTPTRLQSFYNTTQAGAYHNALTSPPNATTESAWYPDSRASHHVTPDYNILNNPTLYMGTYTVQISNGTGLHITNLGNTHLHSSSGDLYLKNILHVPSITKNLLSVQQFTHDNNVLFEFHPHEYFVKDRATGKILLCGGTKNGLYHIPVLLPIALIWERTTKLS</sequence>
<evidence type="ECO:0000313" key="3">
    <source>
        <dbReference type="EMBL" id="PKA52500.1"/>
    </source>
</evidence>
<protein>
    <submittedName>
        <fullName evidence="3">5'-3' exoribonuclease 2</fullName>
        <ecNumber evidence="3">3.1.13.-</ecNumber>
    </submittedName>
</protein>
<proteinExistence type="predicted"/>
<name>A0A2I0AAC8_9ASPA</name>
<keyword evidence="3" id="KW-0378">Hydrolase</keyword>
<dbReference type="InterPro" id="IPR054722">
    <property type="entry name" value="PolX-like_BBD"/>
</dbReference>
<evidence type="ECO:0000259" key="2">
    <source>
        <dbReference type="Pfam" id="PF22936"/>
    </source>
</evidence>
<dbReference type="PANTHER" id="PTHR47481">
    <property type="match status" value="1"/>
</dbReference>
<dbReference type="EMBL" id="KZ452002">
    <property type="protein sequence ID" value="PKA52500.1"/>
    <property type="molecule type" value="Genomic_DNA"/>
</dbReference>
<dbReference type="EC" id="3.1.13.-" evidence="3"/>
<reference evidence="3 4" key="1">
    <citation type="journal article" date="2017" name="Nature">
        <title>The Apostasia genome and the evolution of orchids.</title>
        <authorList>
            <person name="Zhang G.Q."/>
            <person name="Liu K.W."/>
            <person name="Li Z."/>
            <person name="Lohaus R."/>
            <person name="Hsiao Y.Y."/>
            <person name="Niu S.C."/>
            <person name="Wang J.Y."/>
            <person name="Lin Y.C."/>
            <person name="Xu Q."/>
            <person name="Chen L.J."/>
            <person name="Yoshida K."/>
            <person name="Fujiwara S."/>
            <person name="Wang Z.W."/>
            <person name="Zhang Y.Q."/>
            <person name="Mitsuda N."/>
            <person name="Wang M."/>
            <person name="Liu G.H."/>
            <person name="Pecoraro L."/>
            <person name="Huang H.X."/>
            <person name="Xiao X.J."/>
            <person name="Lin M."/>
            <person name="Wu X.Y."/>
            <person name="Wu W.L."/>
            <person name="Chen Y.Y."/>
            <person name="Chang S.B."/>
            <person name="Sakamoto S."/>
            <person name="Ohme-Takagi M."/>
            <person name="Yagi M."/>
            <person name="Zeng S.J."/>
            <person name="Shen C.Y."/>
            <person name="Yeh C.M."/>
            <person name="Luo Y.B."/>
            <person name="Tsai W.C."/>
            <person name="Van de Peer Y."/>
            <person name="Liu Z.J."/>
        </authorList>
    </citation>
    <scope>NUCLEOTIDE SEQUENCE [LARGE SCALE GENOMIC DNA]</scope>
    <source>
        <strain evidence="4">cv. Shenzhen</strain>
        <tissue evidence="3">Stem</tissue>
    </source>
</reference>
<feature type="domain" description="Retrovirus-related Pol polyprotein from transposon TNT 1-94-like beta-barrel" evidence="2">
    <location>
        <begin position="325"/>
        <end position="402"/>
    </location>
</feature>
<dbReference type="Pfam" id="PF22936">
    <property type="entry name" value="Pol_BBD"/>
    <property type="match status" value="1"/>
</dbReference>
<feature type="region of interest" description="Disordered" evidence="1">
    <location>
        <begin position="224"/>
        <end position="250"/>
    </location>
</feature>